<keyword evidence="6" id="KW-0472">Membrane</keyword>
<dbReference type="OMA" id="DETENDW"/>
<name>G0W6Q3_NAUDC</name>
<dbReference type="Pfam" id="PF12141">
    <property type="entry name" value="BMT"/>
    <property type="match status" value="2"/>
</dbReference>
<dbReference type="GO" id="GO:0000030">
    <property type="term" value="F:mannosyltransferase activity"/>
    <property type="evidence" value="ECO:0007669"/>
    <property type="project" value="InterPro"/>
</dbReference>
<evidence type="ECO:0000256" key="6">
    <source>
        <dbReference type="SAM" id="Phobius"/>
    </source>
</evidence>
<organism evidence="7 8">
    <name type="scientific">Naumovozyma dairenensis (strain ATCC 10597 / BCRC 20456 / CBS 421 / NBRC 0211 / NRRL Y-12639)</name>
    <name type="common">Saccharomyces dairenensis</name>
    <dbReference type="NCBI Taxonomy" id="1071378"/>
    <lineage>
        <taxon>Eukaryota</taxon>
        <taxon>Fungi</taxon>
        <taxon>Dikarya</taxon>
        <taxon>Ascomycota</taxon>
        <taxon>Saccharomycotina</taxon>
        <taxon>Saccharomycetes</taxon>
        <taxon>Saccharomycetales</taxon>
        <taxon>Saccharomycetaceae</taxon>
        <taxon>Naumovozyma</taxon>
    </lineage>
</organism>
<dbReference type="OrthoDB" id="3631276at2759"/>
<evidence type="ECO:0000256" key="1">
    <source>
        <dbReference type="ARBA" id="ARBA00004606"/>
    </source>
</evidence>
<keyword evidence="5" id="KW-0961">Cell wall biogenesis/degradation</keyword>
<dbReference type="GO" id="GO:0071555">
    <property type="term" value="P:cell wall organization"/>
    <property type="evidence" value="ECO:0007669"/>
    <property type="project" value="UniProtKB-KW"/>
</dbReference>
<dbReference type="HOGENOM" id="CLU_013841_0_0_1"/>
<keyword evidence="4" id="KW-0735">Signal-anchor</keyword>
<dbReference type="Proteomes" id="UP000000689">
    <property type="component" value="Chromosome 2"/>
</dbReference>
<feature type="transmembrane region" description="Helical" evidence="6">
    <location>
        <begin position="57"/>
        <end position="75"/>
    </location>
</feature>
<accession>G0W6Q3</accession>
<proteinExistence type="inferred from homology"/>
<evidence type="ECO:0000313" key="7">
    <source>
        <dbReference type="EMBL" id="CCD23464.1"/>
    </source>
</evidence>
<evidence type="ECO:0000256" key="5">
    <source>
        <dbReference type="ARBA" id="ARBA00023316"/>
    </source>
</evidence>
<evidence type="ECO:0008006" key="9">
    <source>
        <dbReference type="Google" id="ProtNLM"/>
    </source>
</evidence>
<comment type="subcellular location">
    <subcellularLocation>
        <location evidence="1">Membrane</location>
        <topology evidence="1">Single-pass type II membrane protein</topology>
    </subcellularLocation>
</comment>
<dbReference type="EMBL" id="HE580268">
    <property type="protein sequence ID" value="CCD23464.1"/>
    <property type="molecule type" value="Genomic_DNA"/>
</dbReference>
<gene>
    <name evidence="7" type="primary">NDAI0B04300</name>
    <name evidence="7" type="ordered locus">NDAI_0B04300</name>
</gene>
<reference evidence="7 8" key="1">
    <citation type="journal article" date="2011" name="Proc. Natl. Acad. Sci. U.S.A.">
        <title>Evolutionary erosion of yeast sex chromosomes by mating-type switching accidents.</title>
        <authorList>
            <person name="Gordon J.L."/>
            <person name="Armisen D."/>
            <person name="Proux-Wera E."/>
            <person name="Oheigeartaigh S.S."/>
            <person name="Byrne K.P."/>
            <person name="Wolfe K.H."/>
        </authorList>
    </citation>
    <scope>NUCLEOTIDE SEQUENCE [LARGE SCALE GENOMIC DNA]</scope>
    <source>
        <strain evidence="8">ATCC 10597 / BCRC 20456 / CBS 421 / NBRC 0211 / NRRL Y-12639</strain>
    </source>
</reference>
<dbReference type="AlphaFoldDB" id="G0W6Q3"/>
<dbReference type="STRING" id="1071378.G0W6Q3"/>
<keyword evidence="6" id="KW-1133">Transmembrane helix</keyword>
<evidence type="ECO:0000256" key="3">
    <source>
        <dbReference type="ARBA" id="ARBA00022676"/>
    </source>
</evidence>
<dbReference type="RefSeq" id="XP_003668707.1">
    <property type="nucleotide sequence ID" value="XM_003668659.1"/>
</dbReference>
<keyword evidence="8" id="KW-1185">Reference proteome</keyword>
<evidence type="ECO:0000313" key="8">
    <source>
        <dbReference type="Proteomes" id="UP000000689"/>
    </source>
</evidence>
<dbReference type="KEGG" id="ndi:NDAI_0B04300"/>
<evidence type="ECO:0000256" key="4">
    <source>
        <dbReference type="ARBA" id="ARBA00022968"/>
    </source>
</evidence>
<protein>
    <recommendedName>
        <fullName evidence="9">Glycosyltransferase family 91 protein</fullName>
    </recommendedName>
</protein>
<sequence>MDFKQDYELRDINFDESRSTSPNLRDVPASHYNNTSKFKRFFGLIFRKMLGGSIKTIILRLITLALSIYVIAIISHPSTRTVTIQWIQDNTNSLAQEVASADQIIDANIAPYFKFKKWNKSPVTNVTLSHKYIDYNTTGFVWNLNVQPATKNEEEISSVSDFNVLNHDSYEKSTNCSSLQYTNTIKYSNWTKYIGDDLVEFRRELLALKNDLTKEVTSDDGASEKKKDPKAPDLSEEEIVKKYWSKFGAAAAWLESEQCYVVYSRVMYWHSGVKKMPHTSLVRAQAFDRNWNEIKGKQIPYIDVKAPSSLEKELASLDKELNLADCDAFLDVNPEAYDDCKVSNAKGTLNAKKRRENILTKHFITYPTMLDVPFNSKVDWAGPEDPRVITRKIDGIDEPIVVFNLPIDDKNQRRMYGIFPHRRVNNIIEFKVPDHKMRYAEKNWTPFFEQSNQASGTSSFSRGSINFIYSFFPMEIFKCSLDDGICEVVFEGKDLGLSDDASFGGVRGGTQFLPLPDVLPKVEGKQFWFGFPKLHINSCGCGEKFYRPMLSLLVEENGVYHQDLLVPFVDFDMTIPNWEEDGTKCDSINILSPNSIAYWEILDQNKEDSSIADYLALSVSTSDSNSQIIILKGVANYILGVYKKMDIKDTFDVSKESDSIIKQSLNCVIDNAKGECKAYGLLHGESAQETSKKSTPLENKKIR</sequence>
<comment type="similarity">
    <text evidence="2">Belongs to the BMT family.</text>
</comment>
<keyword evidence="6" id="KW-0812">Transmembrane</keyword>
<keyword evidence="3" id="KW-0808">Transferase</keyword>
<keyword evidence="3" id="KW-0328">Glycosyltransferase</keyword>
<dbReference type="InterPro" id="IPR021988">
    <property type="entry name" value="BMT1"/>
</dbReference>
<dbReference type="eggNOG" id="ENOG502QTZG">
    <property type="taxonomic scope" value="Eukaryota"/>
</dbReference>
<evidence type="ECO:0000256" key="2">
    <source>
        <dbReference type="ARBA" id="ARBA00009486"/>
    </source>
</evidence>
<dbReference type="GO" id="GO:0016020">
    <property type="term" value="C:membrane"/>
    <property type="evidence" value="ECO:0007669"/>
    <property type="project" value="UniProtKB-SubCell"/>
</dbReference>
<dbReference type="GeneID" id="11498560"/>